<evidence type="ECO:0000313" key="6">
    <source>
        <dbReference type="Proteomes" id="UP000054350"/>
    </source>
</evidence>
<dbReference type="AlphaFoldDB" id="A0A0L0SSF5"/>
<keyword evidence="2" id="KW-0175">Coiled coil</keyword>
<keyword evidence="3" id="KW-0966">Cell projection</keyword>
<reference evidence="5 6" key="1">
    <citation type="submission" date="2009-11" db="EMBL/GenBank/DDBJ databases">
        <title>Annotation of Allomyces macrogynus ATCC 38327.</title>
        <authorList>
            <consortium name="The Broad Institute Genome Sequencing Platform"/>
            <person name="Russ C."/>
            <person name="Cuomo C."/>
            <person name="Burger G."/>
            <person name="Gray M.W."/>
            <person name="Holland P.W.H."/>
            <person name="King N."/>
            <person name="Lang F.B.F."/>
            <person name="Roger A.J."/>
            <person name="Ruiz-Trillo I."/>
            <person name="Young S.K."/>
            <person name="Zeng Q."/>
            <person name="Gargeya S."/>
            <person name="Fitzgerald M."/>
            <person name="Haas B."/>
            <person name="Abouelleil A."/>
            <person name="Alvarado L."/>
            <person name="Arachchi H.M."/>
            <person name="Berlin A."/>
            <person name="Chapman S.B."/>
            <person name="Gearin G."/>
            <person name="Goldberg J."/>
            <person name="Griggs A."/>
            <person name="Gujja S."/>
            <person name="Hansen M."/>
            <person name="Heiman D."/>
            <person name="Howarth C."/>
            <person name="Larimer J."/>
            <person name="Lui A."/>
            <person name="MacDonald P.J.P."/>
            <person name="McCowen C."/>
            <person name="Montmayeur A."/>
            <person name="Murphy C."/>
            <person name="Neiman D."/>
            <person name="Pearson M."/>
            <person name="Priest M."/>
            <person name="Roberts A."/>
            <person name="Saif S."/>
            <person name="Shea T."/>
            <person name="Sisk P."/>
            <person name="Stolte C."/>
            <person name="Sykes S."/>
            <person name="Wortman J."/>
            <person name="Nusbaum C."/>
            <person name="Birren B."/>
        </authorList>
    </citation>
    <scope>NUCLEOTIDE SEQUENCE [LARGE SCALE GENOMIC DNA]</scope>
    <source>
        <strain evidence="5 6">ATCC 38327</strain>
    </source>
</reference>
<feature type="region of interest" description="Disordered" evidence="4">
    <location>
        <begin position="1"/>
        <end position="44"/>
    </location>
</feature>
<dbReference type="PANTHER" id="PTHR31978:SF1">
    <property type="entry name" value="INTRAFLAGELLAR TRANSPORT PROTEIN 20 HOMOLOG"/>
    <property type="match status" value="1"/>
</dbReference>
<dbReference type="GO" id="GO:0061512">
    <property type="term" value="P:protein localization to cilium"/>
    <property type="evidence" value="ECO:0007669"/>
    <property type="project" value="TreeGrafter"/>
</dbReference>
<dbReference type="OrthoDB" id="10254896at2759"/>
<evidence type="ECO:0000256" key="1">
    <source>
        <dbReference type="ARBA" id="ARBA00004138"/>
    </source>
</evidence>
<dbReference type="GO" id="GO:0036064">
    <property type="term" value="C:ciliary basal body"/>
    <property type="evidence" value="ECO:0007669"/>
    <property type="project" value="TreeGrafter"/>
</dbReference>
<dbReference type="EMBL" id="GG745347">
    <property type="protein sequence ID" value="KNE65458.1"/>
    <property type="molecule type" value="Genomic_DNA"/>
</dbReference>
<dbReference type="Pfam" id="PF14931">
    <property type="entry name" value="IFT20"/>
    <property type="match status" value="1"/>
</dbReference>
<sequence length="166" mass="18023">MHSVLGGAGARPPSLGPARPPSATGLRGVAPPSTASSAGAGAPTPVAVDDLGRLRLLPPAVADAAESLRDETRDFASRLDEFLALVQDLVEVVDARSKEIETAKLRALALRTRADREPARRMTELNRLSYVLRERQLELDRLTAQHETYVKMEQEQKAVMDALTFK</sequence>
<dbReference type="OMA" id="TMAKQRQ"/>
<reference evidence="6" key="2">
    <citation type="submission" date="2009-11" db="EMBL/GenBank/DDBJ databases">
        <title>The Genome Sequence of Allomyces macrogynus strain ATCC 38327.</title>
        <authorList>
            <consortium name="The Broad Institute Genome Sequencing Platform"/>
            <person name="Russ C."/>
            <person name="Cuomo C."/>
            <person name="Shea T."/>
            <person name="Young S.K."/>
            <person name="Zeng Q."/>
            <person name="Koehrsen M."/>
            <person name="Haas B."/>
            <person name="Borodovsky M."/>
            <person name="Guigo R."/>
            <person name="Alvarado L."/>
            <person name="Berlin A."/>
            <person name="Borenstein D."/>
            <person name="Chen Z."/>
            <person name="Engels R."/>
            <person name="Freedman E."/>
            <person name="Gellesch M."/>
            <person name="Goldberg J."/>
            <person name="Griggs A."/>
            <person name="Gujja S."/>
            <person name="Heiman D."/>
            <person name="Hepburn T."/>
            <person name="Howarth C."/>
            <person name="Jen D."/>
            <person name="Larson L."/>
            <person name="Lewis B."/>
            <person name="Mehta T."/>
            <person name="Park D."/>
            <person name="Pearson M."/>
            <person name="Roberts A."/>
            <person name="Saif S."/>
            <person name="Shenoy N."/>
            <person name="Sisk P."/>
            <person name="Stolte C."/>
            <person name="Sykes S."/>
            <person name="Walk T."/>
            <person name="White J."/>
            <person name="Yandava C."/>
            <person name="Burger G."/>
            <person name="Gray M.W."/>
            <person name="Holland P.W.H."/>
            <person name="King N."/>
            <person name="Lang F.B.F."/>
            <person name="Roger A.J."/>
            <person name="Ruiz-Trillo I."/>
            <person name="Lander E."/>
            <person name="Nusbaum C."/>
        </authorList>
    </citation>
    <scope>NUCLEOTIDE SEQUENCE [LARGE SCALE GENOMIC DNA]</scope>
    <source>
        <strain evidence="6">ATCC 38327</strain>
    </source>
</reference>
<protein>
    <submittedName>
        <fullName evidence="5">Uncharacterized protein</fullName>
    </submittedName>
</protein>
<dbReference type="InterPro" id="IPR028172">
    <property type="entry name" value="FT20"/>
</dbReference>
<dbReference type="GO" id="GO:0097546">
    <property type="term" value="C:ciliary base"/>
    <property type="evidence" value="ECO:0007669"/>
    <property type="project" value="TreeGrafter"/>
</dbReference>
<accession>A0A0L0SSF5</accession>
<organism evidence="5 6">
    <name type="scientific">Allomyces macrogynus (strain ATCC 38327)</name>
    <name type="common">Allomyces javanicus var. macrogynus</name>
    <dbReference type="NCBI Taxonomy" id="578462"/>
    <lineage>
        <taxon>Eukaryota</taxon>
        <taxon>Fungi</taxon>
        <taxon>Fungi incertae sedis</taxon>
        <taxon>Blastocladiomycota</taxon>
        <taxon>Blastocladiomycetes</taxon>
        <taxon>Blastocladiales</taxon>
        <taxon>Blastocladiaceae</taxon>
        <taxon>Allomyces</taxon>
    </lineage>
</organism>
<dbReference type="STRING" id="578462.A0A0L0SSF5"/>
<dbReference type="GO" id="GO:0030990">
    <property type="term" value="C:intraciliary transport particle"/>
    <property type="evidence" value="ECO:0007669"/>
    <property type="project" value="TreeGrafter"/>
</dbReference>
<evidence type="ECO:0000256" key="3">
    <source>
        <dbReference type="ARBA" id="ARBA00023273"/>
    </source>
</evidence>
<dbReference type="Proteomes" id="UP000054350">
    <property type="component" value="Unassembled WGS sequence"/>
</dbReference>
<proteinExistence type="predicted"/>
<dbReference type="VEuPathDB" id="FungiDB:AMAG_19471"/>
<keyword evidence="6" id="KW-1185">Reference proteome</keyword>
<comment type="subcellular location">
    <subcellularLocation>
        <location evidence="1">Cell projection</location>
        <location evidence="1">Cilium</location>
    </subcellularLocation>
</comment>
<feature type="compositionally biased region" description="Low complexity" evidence="4">
    <location>
        <begin position="28"/>
        <end position="44"/>
    </location>
</feature>
<evidence type="ECO:0000313" key="5">
    <source>
        <dbReference type="EMBL" id="KNE65458.1"/>
    </source>
</evidence>
<dbReference type="PANTHER" id="PTHR31978">
    <property type="entry name" value="INTRAFLAGELLAR TRANSPORT PROTEIN 20 HOMOLOG"/>
    <property type="match status" value="1"/>
</dbReference>
<gene>
    <name evidence="5" type="ORF">AMAG_19471</name>
</gene>
<dbReference type="GO" id="GO:0060271">
    <property type="term" value="P:cilium assembly"/>
    <property type="evidence" value="ECO:0007669"/>
    <property type="project" value="TreeGrafter"/>
</dbReference>
<evidence type="ECO:0000256" key="4">
    <source>
        <dbReference type="SAM" id="MobiDB-lite"/>
    </source>
</evidence>
<dbReference type="eggNOG" id="ENOG502RYYR">
    <property type="taxonomic scope" value="Eukaryota"/>
</dbReference>
<dbReference type="GO" id="GO:0005737">
    <property type="term" value="C:cytoplasm"/>
    <property type="evidence" value="ECO:0007669"/>
    <property type="project" value="TreeGrafter"/>
</dbReference>
<name>A0A0L0SSF5_ALLM3</name>
<evidence type="ECO:0000256" key="2">
    <source>
        <dbReference type="ARBA" id="ARBA00023054"/>
    </source>
</evidence>
<dbReference type="GO" id="GO:0097730">
    <property type="term" value="C:non-motile cilium"/>
    <property type="evidence" value="ECO:0007669"/>
    <property type="project" value="TreeGrafter"/>
</dbReference>